<dbReference type="SMART" id="SM00320">
    <property type="entry name" value="WD40"/>
    <property type="match status" value="6"/>
</dbReference>
<dbReference type="PANTHER" id="PTHR19857">
    <property type="entry name" value="MITOCHONDRIAL DIVISION PROTEIN 1-RELATED"/>
    <property type="match status" value="1"/>
</dbReference>
<sequence>MSVNDQITHIGKTLSTTASAFLNYQKSNSNTQDVLTNNGPYKNLLSNTVNNASSTSYFYKRTEHGRFVKNASNTFEDIYSKTRRGDVFRNKFTDNKTCFRMLTYISDDLLNEIPTKEGLKSDADGKLLTEGGEDENLRKNASKKETSLFQGFKSYLPIAELAIENTERLNYDTNGTSGTVGAKDVMSKTNERDEIHTELPNFQDSFLIPPGVETKKISSSYSPSALKSFSQTLVNSLEFLNIQKNSTLSEIRDIEVEVENLRQKKEKLLGKIANIEQNQLLLEDNLKQIDDRLDFLEEYGLEVIEANSDENAEDDGMSERKAFENDAIRNEGVTTESISSEASNLPPRRRQQLRDDNSLNRLGAFYSKSKKRHRKSFPTFQQLYEPGTKIGSIMSTHDDFLTCLDFDAPFGTLCTAGYLDHTVKIWDLSKQNKIGELAGHLATINCMQINRDYGTLVTGGRDAALKLWNLNLAQQLYQETQNLTSPTNHIDSPCVHTFEAHTDEVTALSLDPSFLVSGSQDRTIRQWDLRSGKCLQTIDLSFANVLTTSTNVDLSKSTLLTQRNERPSIGALQSFDAALATGTKDGVVRLWDLRSGKVIRTLKGHTDAITSLKFDSACLVTGSYDRTVRIWDLRTGLLNKFHAYSAPVLSLDLFQENAAVVVADEPSVQIYDSEKDESWSCVEQGNETSVSTVKYKENYMVEGRENGDVNIWAV</sequence>
<dbReference type="EMBL" id="CP048991">
    <property type="protein sequence ID" value="QID80359.1"/>
    <property type="molecule type" value="Genomic_DNA"/>
</dbReference>
<dbReference type="GO" id="GO:0005741">
    <property type="term" value="C:mitochondrial outer membrane"/>
    <property type="evidence" value="ECO:0007669"/>
    <property type="project" value="UniProtKB-SubCell"/>
</dbReference>
<dbReference type="Pfam" id="PF00400">
    <property type="entry name" value="WD40"/>
    <property type="match status" value="4"/>
</dbReference>
<proteinExistence type="inferred from homology"/>
<protein>
    <recommendedName>
        <fullName evidence="10">Mitochondrial division protein 1</fullName>
    </recommendedName>
    <alternativeName>
        <fullName evidence="13">Mitochondria fission 2 protein</fullName>
    </alternativeName>
</protein>
<evidence type="ECO:0000256" key="7">
    <source>
        <dbReference type="ARBA" id="ARBA00023128"/>
    </source>
</evidence>
<dbReference type="PROSITE" id="PS50294">
    <property type="entry name" value="WD_REPEATS_REGION"/>
    <property type="match status" value="4"/>
</dbReference>
<dbReference type="PANTHER" id="PTHR19857:SF8">
    <property type="entry name" value="ANGIO-ASSOCIATED MIGRATORY CELL PROTEIN"/>
    <property type="match status" value="1"/>
</dbReference>
<dbReference type="InterPro" id="IPR001680">
    <property type="entry name" value="WD40_rpt"/>
</dbReference>
<feature type="compositionally biased region" description="Polar residues" evidence="16">
    <location>
        <begin position="332"/>
        <end position="343"/>
    </location>
</feature>
<evidence type="ECO:0000256" key="16">
    <source>
        <dbReference type="SAM" id="MobiDB-lite"/>
    </source>
</evidence>
<evidence type="ECO:0000256" key="13">
    <source>
        <dbReference type="ARBA" id="ARBA00083954"/>
    </source>
</evidence>
<feature type="repeat" description="WD" evidence="14">
    <location>
        <begin position="394"/>
        <end position="436"/>
    </location>
</feature>
<evidence type="ECO:0000256" key="9">
    <source>
        <dbReference type="ARBA" id="ARBA00038415"/>
    </source>
</evidence>
<gene>
    <name evidence="17" type="primary">MDV1_1</name>
    <name evidence="17" type="ORF">GRS66_002678</name>
</gene>
<feature type="repeat" description="WD" evidence="14">
    <location>
        <begin position="498"/>
        <end position="537"/>
    </location>
</feature>
<dbReference type="FunFam" id="2.130.10.10:FF:001052">
    <property type="entry name" value="Mitochondrial division protein 1"/>
    <property type="match status" value="1"/>
</dbReference>
<keyword evidence="2" id="KW-0597">Phosphoprotein</keyword>
<evidence type="ECO:0000313" key="18">
    <source>
        <dbReference type="Proteomes" id="UP000501346"/>
    </source>
</evidence>
<keyword evidence="3 14" id="KW-0853">WD repeat</keyword>
<evidence type="ECO:0000313" key="17">
    <source>
        <dbReference type="EMBL" id="QID80359.1"/>
    </source>
</evidence>
<keyword evidence="6 15" id="KW-0175">Coiled coil</keyword>
<dbReference type="InterPro" id="IPR021061">
    <property type="entry name" value="Mt_division_protein_1"/>
</dbReference>
<keyword evidence="18" id="KW-1185">Reference proteome</keyword>
<evidence type="ECO:0000256" key="15">
    <source>
        <dbReference type="SAM" id="Coils"/>
    </source>
</evidence>
<evidence type="ECO:0000256" key="11">
    <source>
        <dbReference type="ARBA" id="ARBA00053264"/>
    </source>
</evidence>
<evidence type="ECO:0000256" key="3">
    <source>
        <dbReference type="ARBA" id="ARBA00022574"/>
    </source>
</evidence>
<dbReference type="CDD" id="cd00200">
    <property type="entry name" value="WD40"/>
    <property type="match status" value="1"/>
</dbReference>
<dbReference type="Proteomes" id="UP000501346">
    <property type="component" value="Chromosome ScX-SeX"/>
</dbReference>
<evidence type="ECO:0000256" key="10">
    <source>
        <dbReference type="ARBA" id="ARBA00039789"/>
    </source>
</evidence>
<dbReference type="InterPro" id="IPR019775">
    <property type="entry name" value="WD40_repeat_CS"/>
</dbReference>
<dbReference type="PRINTS" id="PR00320">
    <property type="entry name" value="GPROTEINBRPT"/>
</dbReference>
<evidence type="ECO:0000256" key="12">
    <source>
        <dbReference type="ARBA" id="ARBA00063211"/>
    </source>
</evidence>
<feature type="repeat" description="WD" evidence="14">
    <location>
        <begin position="602"/>
        <end position="636"/>
    </location>
</feature>
<dbReference type="FunFam" id="2.130.10.10:FF:001053">
    <property type="entry name" value="Mitochondrial division protein 1"/>
    <property type="match status" value="1"/>
</dbReference>
<organism evidence="17 18">
    <name type="scientific">Saccharomyces pastorianus</name>
    <name type="common">Lager yeast</name>
    <name type="synonym">Saccharomyces cerevisiae x Saccharomyces eubayanus</name>
    <dbReference type="NCBI Taxonomy" id="27292"/>
    <lineage>
        <taxon>Eukaryota</taxon>
        <taxon>Fungi</taxon>
        <taxon>Dikarya</taxon>
        <taxon>Ascomycota</taxon>
        <taxon>Saccharomycotina</taxon>
        <taxon>Saccharomycetes</taxon>
        <taxon>Saccharomycetales</taxon>
        <taxon>Saccharomycetaceae</taxon>
        <taxon>Saccharomyces</taxon>
    </lineage>
</organism>
<dbReference type="PROSITE" id="PS00678">
    <property type="entry name" value="WD_REPEATS_1"/>
    <property type="match status" value="4"/>
</dbReference>
<dbReference type="InterPro" id="IPR015943">
    <property type="entry name" value="WD40/YVTN_repeat-like_dom_sf"/>
</dbReference>
<accession>A0A6C1DU24</accession>
<comment type="subunit">
    <text evidence="12">Interacts with CAF4, DNM1 and FIS1, components of the mitochondrial fission machinery. Interacts via its N-terminal, coiled-coil extension (NTE) with FIS1, and via its WD repeats with DNM1.</text>
</comment>
<comment type="subcellular location">
    <subcellularLocation>
        <location evidence="1">Mitochondrion outer membrane</location>
        <topology evidence="1">Peripheral membrane protein</topology>
        <orientation evidence="1">Cytoplasmic side</orientation>
    </subcellularLocation>
</comment>
<dbReference type="CDD" id="cd22881">
    <property type="entry name" value="Mdv1_N"/>
    <property type="match status" value="1"/>
</dbReference>
<dbReference type="Pfam" id="PF11542">
    <property type="entry name" value="Mdv1"/>
    <property type="match status" value="1"/>
</dbReference>
<evidence type="ECO:0000256" key="5">
    <source>
        <dbReference type="ARBA" id="ARBA00022787"/>
    </source>
</evidence>
<keyword evidence="7" id="KW-0496">Mitochondrion</keyword>
<dbReference type="Gene3D" id="6.10.280.220">
    <property type="match status" value="1"/>
</dbReference>
<evidence type="ECO:0000256" key="2">
    <source>
        <dbReference type="ARBA" id="ARBA00022553"/>
    </source>
</evidence>
<dbReference type="PROSITE" id="PS50082">
    <property type="entry name" value="WD_REPEATS_2"/>
    <property type="match status" value="6"/>
</dbReference>
<evidence type="ECO:0000256" key="4">
    <source>
        <dbReference type="ARBA" id="ARBA00022737"/>
    </source>
</evidence>
<dbReference type="SUPFAM" id="SSF50978">
    <property type="entry name" value="WD40 repeat-like"/>
    <property type="match status" value="1"/>
</dbReference>
<feature type="repeat" description="WD" evidence="14">
    <location>
        <begin position="437"/>
        <end position="478"/>
    </location>
</feature>
<evidence type="ECO:0000256" key="8">
    <source>
        <dbReference type="ARBA" id="ARBA00023136"/>
    </source>
</evidence>
<dbReference type="Gene3D" id="2.130.10.10">
    <property type="entry name" value="YVTN repeat-like/Quinoprotein amine dehydrogenase"/>
    <property type="match status" value="2"/>
</dbReference>
<reference evidence="17 18" key="1">
    <citation type="journal article" date="2019" name="BMC Genomics">
        <title>Chromosome level assembly and comparative genome analysis confirm lager-brewing yeasts originated from a single hybridization.</title>
        <authorList>
            <person name="Salazar A.N."/>
            <person name="Gorter de Vries A.R."/>
            <person name="van den Broek M."/>
            <person name="Brouwers N."/>
            <person name="de la Torre Cortes P."/>
            <person name="Kuijpers N.G.A."/>
            <person name="Daran J.G."/>
            <person name="Abeel T."/>
        </authorList>
    </citation>
    <scope>NUCLEOTIDE SEQUENCE [LARGE SCALE GENOMIC DNA]</scope>
    <source>
        <strain evidence="17 18">CBS 1483</strain>
    </source>
</reference>
<keyword evidence="8" id="KW-0472">Membrane</keyword>
<feature type="region of interest" description="Disordered" evidence="16">
    <location>
        <begin position="325"/>
        <end position="354"/>
    </location>
</feature>
<dbReference type="InterPro" id="IPR051179">
    <property type="entry name" value="WD_repeat_multifunction"/>
</dbReference>
<comment type="similarity">
    <text evidence="9">Belongs to the WD repeat MDV1/CAF4 family.</text>
</comment>
<dbReference type="InterPro" id="IPR020472">
    <property type="entry name" value="WD40_PAC1"/>
</dbReference>
<dbReference type="OrthoDB" id="496at2759"/>
<evidence type="ECO:0000256" key="14">
    <source>
        <dbReference type="PROSITE-ProRule" id="PRU00221"/>
    </source>
</evidence>
<keyword evidence="4" id="KW-0677">Repeat</keyword>
<keyword evidence="5" id="KW-1000">Mitochondrion outer membrane</keyword>
<dbReference type="AlphaFoldDB" id="A0A6C1DU24"/>
<evidence type="ECO:0000256" key="6">
    <source>
        <dbReference type="ARBA" id="ARBA00023054"/>
    </source>
</evidence>
<feature type="repeat" description="WD" evidence="14">
    <location>
        <begin position="579"/>
        <end position="601"/>
    </location>
</feature>
<name>A0A6C1DU24_SACPS</name>
<dbReference type="InterPro" id="IPR036322">
    <property type="entry name" value="WD40_repeat_dom_sf"/>
</dbReference>
<feature type="repeat" description="WD" evidence="14">
    <location>
        <begin position="683"/>
        <end position="714"/>
    </location>
</feature>
<comment type="function">
    <text evidence="11">Involved in mitochondrial fission. Has a partially redundant function to CAF4 in acting as an adapter protein, binding to FIS1 on the mitochondrial outer membrane and recruiting the dynamin-like GTPase DNM1 to form mitochondrial fission complexes. Formation of these complexes is required to promote constriction and fission of the mitochondrial compartment at a late step in mitochondrial division.</text>
</comment>
<evidence type="ECO:0000256" key="1">
    <source>
        <dbReference type="ARBA" id="ARBA00004570"/>
    </source>
</evidence>
<feature type="coiled-coil region" evidence="15">
    <location>
        <begin position="244"/>
        <end position="292"/>
    </location>
</feature>